<name>A0A1L5BQI2_SPHIB</name>
<feature type="DNA-binding region" description="H-T-H motif" evidence="4">
    <location>
        <begin position="47"/>
        <end position="66"/>
    </location>
</feature>
<dbReference type="Gene3D" id="1.10.357.10">
    <property type="entry name" value="Tetracycline Repressor, domain 2"/>
    <property type="match status" value="2"/>
</dbReference>
<reference evidence="7 8" key="1">
    <citation type="journal article" date="2012" name="J. Bacteriol.">
        <title>Genome sequence of Sphingobium indicum B90A, a hexachlorocyclohexane-degrading bacterium.</title>
        <authorList>
            <person name="Anand S."/>
            <person name="Sangwan N."/>
            <person name="Lata P."/>
            <person name="Kaur J."/>
            <person name="Dua A."/>
            <person name="Singh A.K."/>
            <person name="Verma M."/>
            <person name="Kaur J."/>
            <person name="Khurana J.P."/>
            <person name="Khurana P."/>
            <person name="Mathur S."/>
            <person name="Lal R."/>
        </authorList>
    </citation>
    <scope>NUCLEOTIDE SEQUENCE [LARGE SCALE GENOMIC DNA]</scope>
    <source>
        <strain evidence="8">DSM 16412 / CCM 7286 / MTCC 6364 / B90A</strain>
    </source>
</reference>
<gene>
    <name evidence="7" type="ORF">SIDU_11980</name>
</gene>
<accession>A0A1L5BQI2</accession>
<dbReference type="InterPro" id="IPR009057">
    <property type="entry name" value="Homeodomain-like_sf"/>
</dbReference>
<sequence>MMTDAKADSAALEGPSGPPLSRFERQRGKILDAATMLLNQRGIAGMTLQEVAEQLGLKTTAVTYYFRYKEQLVRAVFEDSLQRLKEMVEQAGKADTPRARVDQYLRIHFDHYAAAMQGKTRPLAILSEMRALEGEARAALMQQYQAVFRGVRAFFGPADTAARKLRLTARTQMLNEVVFWSAIWLKQYDVGDFDTVRRQLFDILDGGIATRPSRALPAALGTGEAVAAGDSYSQFLRTATRLMNEVGYRGTSIDRIAAELNLTKGSFYHHLPTKDELILQCFRNSYQRLRDLREQARKAGLDAWETLISVIAQAMKYQFGEDYPLLRTTAFQALPDSVRQIPYEHAQRTTLLFSGLLVDSVREGAAKNVNPLLASHIIMSTINSASDIRSWAAKQDRDDAVADCLSAITRGIFHPA</sequence>
<dbReference type="InterPro" id="IPR001647">
    <property type="entry name" value="HTH_TetR"/>
</dbReference>
<dbReference type="AlphaFoldDB" id="A0A1L5BQI2"/>
<evidence type="ECO:0000259" key="6">
    <source>
        <dbReference type="PROSITE" id="PS50977"/>
    </source>
</evidence>
<feature type="DNA-binding region" description="H-T-H motif" evidence="4">
    <location>
        <begin position="252"/>
        <end position="271"/>
    </location>
</feature>
<dbReference type="EMBL" id="CP013070">
    <property type="protein sequence ID" value="APL95170.1"/>
    <property type="molecule type" value="Genomic_DNA"/>
</dbReference>
<dbReference type="InterPro" id="IPR050109">
    <property type="entry name" value="HTH-type_TetR-like_transc_reg"/>
</dbReference>
<evidence type="ECO:0000256" key="4">
    <source>
        <dbReference type="PROSITE-ProRule" id="PRU00335"/>
    </source>
</evidence>
<keyword evidence="1" id="KW-0805">Transcription regulation</keyword>
<feature type="domain" description="HTH tetR-type" evidence="6">
    <location>
        <begin position="229"/>
        <end position="289"/>
    </location>
</feature>
<dbReference type="PROSITE" id="PS50977">
    <property type="entry name" value="HTH_TETR_2"/>
    <property type="match status" value="2"/>
</dbReference>
<dbReference type="Gene3D" id="1.10.10.60">
    <property type="entry name" value="Homeodomain-like"/>
    <property type="match status" value="2"/>
</dbReference>
<keyword evidence="2 4" id="KW-0238">DNA-binding</keyword>
<dbReference type="KEGG" id="sinb:SIDU_11980"/>
<protein>
    <submittedName>
        <fullName evidence="7">TetR family transcriptional regulator</fullName>
    </submittedName>
</protein>
<organism evidence="7 8">
    <name type="scientific">Sphingobium indicum (strain DSM 16412 / CCM 7286 / MTCC 6364 / B90A)</name>
    <dbReference type="NCBI Taxonomy" id="861109"/>
    <lineage>
        <taxon>Bacteria</taxon>
        <taxon>Pseudomonadati</taxon>
        <taxon>Pseudomonadota</taxon>
        <taxon>Alphaproteobacteria</taxon>
        <taxon>Sphingomonadales</taxon>
        <taxon>Sphingomonadaceae</taxon>
        <taxon>Sphingobium</taxon>
    </lineage>
</organism>
<feature type="domain" description="HTH tetR-type" evidence="6">
    <location>
        <begin position="24"/>
        <end position="84"/>
    </location>
</feature>
<dbReference type="RefSeq" id="WP_007683441.1">
    <property type="nucleotide sequence ID" value="NZ_CP013070.1"/>
</dbReference>
<proteinExistence type="predicted"/>
<dbReference type="Proteomes" id="UP000004550">
    <property type="component" value="Chromosome"/>
</dbReference>
<evidence type="ECO:0000256" key="3">
    <source>
        <dbReference type="ARBA" id="ARBA00023163"/>
    </source>
</evidence>
<dbReference type="PRINTS" id="PR00455">
    <property type="entry name" value="HTHTETR"/>
</dbReference>
<dbReference type="SUPFAM" id="SSF46689">
    <property type="entry name" value="Homeodomain-like"/>
    <property type="match status" value="2"/>
</dbReference>
<evidence type="ECO:0000256" key="2">
    <source>
        <dbReference type="ARBA" id="ARBA00023125"/>
    </source>
</evidence>
<feature type="region of interest" description="Disordered" evidence="5">
    <location>
        <begin position="1"/>
        <end position="24"/>
    </location>
</feature>
<evidence type="ECO:0000313" key="7">
    <source>
        <dbReference type="EMBL" id="APL95170.1"/>
    </source>
</evidence>
<evidence type="ECO:0000256" key="5">
    <source>
        <dbReference type="SAM" id="MobiDB-lite"/>
    </source>
</evidence>
<dbReference type="PANTHER" id="PTHR30055:SF234">
    <property type="entry name" value="HTH-TYPE TRANSCRIPTIONAL REGULATOR BETI"/>
    <property type="match status" value="1"/>
</dbReference>
<dbReference type="Pfam" id="PF00440">
    <property type="entry name" value="TetR_N"/>
    <property type="match status" value="2"/>
</dbReference>
<dbReference type="GO" id="GO:0003700">
    <property type="term" value="F:DNA-binding transcription factor activity"/>
    <property type="evidence" value="ECO:0007669"/>
    <property type="project" value="TreeGrafter"/>
</dbReference>
<dbReference type="GO" id="GO:0000976">
    <property type="term" value="F:transcription cis-regulatory region binding"/>
    <property type="evidence" value="ECO:0007669"/>
    <property type="project" value="TreeGrafter"/>
</dbReference>
<keyword evidence="3" id="KW-0804">Transcription</keyword>
<evidence type="ECO:0000256" key="1">
    <source>
        <dbReference type="ARBA" id="ARBA00023015"/>
    </source>
</evidence>
<dbReference type="PANTHER" id="PTHR30055">
    <property type="entry name" value="HTH-TYPE TRANSCRIPTIONAL REGULATOR RUTR"/>
    <property type="match status" value="1"/>
</dbReference>
<evidence type="ECO:0000313" key="8">
    <source>
        <dbReference type="Proteomes" id="UP000004550"/>
    </source>
</evidence>